<accession>A0A7M7JGT0</accession>
<feature type="transmembrane region" description="Helical" evidence="1">
    <location>
        <begin position="40"/>
        <end position="63"/>
    </location>
</feature>
<keyword evidence="3" id="KW-1185">Reference proteome</keyword>
<dbReference type="KEGG" id="vde:111246363"/>
<organism evidence="2 3">
    <name type="scientific">Varroa destructor</name>
    <name type="common">Honeybee mite</name>
    <dbReference type="NCBI Taxonomy" id="109461"/>
    <lineage>
        <taxon>Eukaryota</taxon>
        <taxon>Metazoa</taxon>
        <taxon>Ecdysozoa</taxon>
        <taxon>Arthropoda</taxon>
        <taxon>Chelicerata</taxon>
        <taxon>Arachnida</taxon>
        <taxon>Acari</taxon>
        <taxon>Parasitiformes</taxon>
        <taxon>Mesostigmata</taxon>
        <taxon>Gamasina</taxon>
        <taxon>Dermanyssoidea</taxon>
        <taxon>Varroidae</taxon>
        <taxon>Varroa</taxon>
    </lineage>
</organism>
<evidence type="ECO:0000256" key="1">
    <source>
        <dbReference type="SAM" id="Phobius"/>
    </source>
</evidence>
<dbReference type="Proteomes" id="UP000594260">
    <property type="component" value="Unplaced"/>
</dbReference>
<dbReference type="RefSeq" id="XP_022651577.1">
    <property type="nucleotide sequence ID" value="XM_022795842.1"/>
</dbReference>
<name>A0A7M7JGT0_VARDE</name>
<reference evidence="2" key="1">
    <citation type="submission" date="2021-01" db="UniProtKB">
        <authorList>
            <consortium name="EnsemblMetazoa"/>
        </authorList>
    </citation>
    <scope>IDENTIFICATION</scope>
</reference>
<keyword evidence="1" id="KW-0812">Transmembrane</keyword>
<dbReference type="EnsemblMetazoa" id="XM_022795842">
    <property type="protein sequence ID" value="XP_022651577"/>
    <property type="gene ID" value="LOC111246363"/>
</dbReference>
<dbReference type="InParanoid" id="A0A7M7JGT0"/>
<protein>
    <submittedName>
        <fullName evidence="2">Uncharacterized protein</fullName>
    </submittedName>
</protein>
<keyword evidence="1" id="KW-1133">Transmembrane helix</keyword>
<dbReference type="GeneID" id="111246363"/>
<keyword evidence="1" id="KW-0472">Membrane</keyword>
<dbReference type="AlphaFoldDB" id="A0A7M7JGT0"/>
<evidence type="ECO:0000313" key="2">
    <source>
        <dbReference type="EnsemblMetazoa" id="XP_022651577"/>
    </source>
</evidence>
<proteinExistence type="predicted"/>
<evidence type="ECO:0000313" key="3">
    <source>
        <dbReference type="Proteomes" id="UP000594260"/>
    </source>
</evidence>
<sequence>MTMIVVVMKNLSPLPLVTLQEVRLKQNSIDTWSELEMTSYTIMPFSVLGYFITVMVIIVDTSYSPLPSHRFARYNCRNMRSNFQVCAPGMKCIEGLCLRTIYADIPCRAALFGAVNLQRPELFPVTAFQIDHNQYRETDELLCVYCVDNLEPKNTAMLPCGQFDWSSNAIN</sequence>